<evidence type="ECO:0000313" key="5">
    <source>
        <dbReference type="Proteomes" id="UP000735302"/>
    </source>
</evidence>
<dbReference type="AlphaFoldDB" id="A0AAV4D7P3"/>
<dbReference type="SMART" id="SM00060">
    <property type="entry name" value="FN3"/>
    <property type="match status" value="1"/>
</dbReference>
<feature type="compositionally biased region" description="Polar residues" evidence="1">
    <location>
        <begin position="171"/>
        <end position="185"/>
    </location>
</feature>
<evidence type="ECO:0000256" key="1">
    <source>
        <dbReference type="SAM" id="MobiDB-lite"/>
    </source>
</evidence>
<feature type="domain" description="Fibronectin type-III" evidence="3">
    <location>
        <begin position="34"/>
        <end position="117"/>
    </location>
</feature>
<evidence type="ECO:0000256" key="2">
    <source>
        <dbReference type="SAM" id="Phobius"/>
    </source>
</evidence>
<keyword evidence="2" id="KW-1133">Transmembrane helix</keyword>
<comment type="caution">
    <text evidence="4">The sequence shown here is derived from an EMBL/GenBank/DDBJ whole genome shotgun (WGS) entry which is preliminary data.</text>
</comment>
<sequence length="414" mass="45706">MSPSIAKYGNFTIKLYQTDNWYNIPFSLIPYQKPLCPESLTIEQVGDSFVVLSWTPAPDRGISQTFTVSQIDAGNAIVDSIDVENTWESHVFYSITRLDPGSEHSFNLSVANVAGVTECPQLTANAKALSFNSSADISALALPIVIAAVIFTFAIILWFIVVRKKRETMKPQRQSPVHHPTNTGTELPMPARDVGYIEMRARNCDEQVRSQLKIPLSNIHVENTDRTPQASSEDDAGYVEIQDVRLHNCFQDQPKIAIENINCESGTVKGEYKRICITGGEIECNLDLSINDSYTRSSREECADTIVKKRFDHAISEGEYANAISSTQCTNAATNKEYANAIVFTQCTNAAANKEYANAITSTQCTNAATNKEYANAISSTQCTNAATNKEYANAIDDDPTWRHSSAVWKPVLS</sequence>
<organism evidence="4 5">
    <name type="scientific">Plakobranchus ocellatus</name>
    <dbReference type="NCBI Taxonomy" id="259542"/>
    <lineage>
        <taxon>Eukaryota</taxon>
        <taxon>Metazoa</taxon>
        <taxon>Spiralia</taxon>
        <taxon>Lophotrochozoa</taxon>
        <taxon>Mollusca</taxon>
        <taxon>Gastropoda</taxon>
        <taxon>Heterobranchia</taxon>
        <taxon>Euthyneura</taxon>
        <taxon>Panpulmonata</taxon>
        <taxon>Sacoglossa</taxon>
        <taxon>Placobranchoidea</taxon>
        <taxon>Plakobranchidae</taxon>
        <taxon>Plakobranchus</taxon>
    </lineage>
</organism>
<protein>
    <recommendedName>
        <fullName evidence="3">Fibronectin type-III domain-containing protein</fullName>
    </recommendedName>
</protein>
<accession>A0AAV4D7P3</accession>
<name>A0AAV4D7P3_9GAST</name>
<dbReference type="InterPro" id="IPR013783">
    <property type="entry name" value="Ig-like_fold"/>
</dbReference>
<dbReference type="InterPro" id="IPR036116">
    <property type="entry name" value="FN3_sf"/>
</dbReference>
<evidence type="ECO:0000313" key="4">
    <source>
        <dbReference type="EMBL" id="GFO40224.1"/>
    </source>
</evidence>
<evidence type="ECO:0000259" key="3">
    <source>
        <dbReference type="SMART" id="SM00060"/>
    </source>
</evidence>
<feature type="region of interest" description="Disordered" evidence="1">
    <location>
        <begin position="170"/>
        <end position="189"/>
    </location>
</feature>
<reference evidence="4 5" key="1">
    <citation type="journal article" date="2021" name="Elife">
        <title>Chloroplast acquisition without the gene transfer in kleptoplastic sea slugs, Plakobranchus ocellatus.</title>
        <authorList>
            <person name="Maeda T."/>
            <person name="Takahashi S."/>
            <person name="Yoshida T."/>
            <person name="Shimamura S."/>
            <person name="Takaki Y."/>
            <person name="Nagai Y."/>
            <person name="Toyoda A."/>
            <person name="Suzuki Y."/>
            <person name="Arimoto A."/>
            <person name="Ishii H."/>
            <person name="Satoh N."/>
            <person name="Nishiyama T."/>
            <person name="Hasebe M."/>
            <person name="Maruyama T."/>
            <person name="Minagawa J."/>
            <person name="Obokata J."/>
            <person name="Shigenobu S."/>
        </authorList>
    </citation>
    <scope>NUCLEOTIDE SEQUENCE [LARGE SCALE GENOMIC DNA]</scope>
</reference>
<keyword evidence="2" id="KW-0472">Membrane</keyword>
<keyword evidence="5" id="KW-1185">Reference proteome</keyword>
<dbReference type="Proteomes" id="UP000735302">
    <property type="component" value="Unassembled WGS sequence"/>
</dbReference>
<keyword evidence="2" id="KW-0812">Transmembrane</keyword>
<feature type="transmembrane region" description="Helical" evidence="2">
    <location>
        <begin position="140"/>
        <end position="162"/>
    </location>
</feature>
<dbReference type="InterPro" id="IPR003961">
    <property type="entry name" value="FN3_dom"/>
</dbReference>
<dbReference type="SUPFAM" id="SSF49265">
    <property type="entry name" value="Fibronectin type III"/>
    <property type="match status" value="1"/>
</dbReference>
<dbReference type="Gene3D" id="2.60.40.10">
    <property type="entry name" value="Immunoglobulins"/>
    <property type="match status" value="1"/>
</dbReference>
<proteinExistence type="predicted"/>
<dbReference type="EMBL" id="BLXT01007596">
    <property type="protein sequence ID" value="GFO40224.1"/>
    <property type="molecule type" value="Genomic_DNA"/>
</dbReference>
<gene>
    <name evidence="4" type="ORF">PoB_006672900</name>
</gene>